<dbReference type="Gene3D" id="3.30.460.10">
    <property type="entry name" value="Beta Polymerase, domain 2"/>
    <property type="match status" value="1"/>
</dbReference>
<proteinExistence type="inferred from homology"/>
<evidence type="ECO:0000256" key="3">
    <source>
        <dbReference type="ARBA" id="ARBA00022679"/>
    </source>
</evidence>
<evidence type="ECO:0000256" key="5">
    <source>
        <dbReference type="ARBA" id="ARBA00022723"/>
    </source>
</evidence>
<dbReference type="InterPro" id="IPR043519">
    <property type="entry name" value="NT_sf"/>
</dbReference>
<evidence type="ECO:0000256" key="8">
    <source>
        <dbReference type="ARBA" id="ARBA00022842"/>
    </source>
</evidence>
<organism evidence="11 12">
    <name type="scientific">Runella salmonicolor</name>
    <dbReference type="NCBI Taxonomy" id="2950278"/>
    <lineage>
        <taxon>Bacteria</taxon>
        <taxon>Pseudomonadati</taxon>
        <taxon>Bacteroidota</taxon>
        <taxon>Cytophagia</taxon>
        <taxon>Cytophagales</taxon>
        <taxon>Spirosomataceae</taxon>
        <taxon>Runella</taxon>
    </lineage>
</organism>
<keyword evidence="2" id="KW-1277">Toxin-antitoxin system</keyword>
<feature type="domain" description="Polymerase nucleotidyl transferase" evidence="10">
    <location>
        <begin position="23"/>
        <end position="100"/>
    </location>
</feature>
<evidence type="ECO:0000313" key="12">
    <source>
        <dbReference type="Proteomes" id="UP001204772"/>
    </source>
</evidence>
<dbReference type="InterPro" id="IPR052038">
    <property type="entry name" value="Type-VII_TA_antitoxin"/>
</dbReference>
<dbReference type="EMBL" id="JAMZEL010000010">
    <property type="protein sequence ID" value="MCP1385009.1"/>
    <property type="molecule type" value="Genomic_DNA"/>
</dbReference>
<evidence type="ECO:0000256" key="1">
    <source>
        <dbReference type="ARBA" id="ARBA00001946"/>
    </source>
</evidence>
<dbReference type="CDD" id="cd05403">
    <property type="entry name" value="NT_KNTase_like"/>
    <property type="match status" value="1"/>
</dbReference>
<keyword evidence="5" id="KW-0479">Metal-binding</keyword>
<dbReference type="PANTHER" id="PTHR33571:SF14">
    <property type="entry name" value="PROTEIN ADENYLYLTRANSFERASE MJ0435-RELATED"/>
    <property type="match status" value="1"/>
</dbReference>
<dbReference type="PANTHER" id="PTHR33571">
    <property type="entry name" value="SSL8005 PROTEIN"/>
    <property type="match status" value="1"/>
</dbReference>
<evidence type="ECO:0000313" key="11">
    <source>
        <dbReference type="EMBL" id="MCP1385009.1"/>
    </source>
</evidence>
<gene>
    <name evidence="11" type="ORF">NCI00_21405</name>
</gene>
<protein>
    <submittedName>
        <fullName evidence="11">Nucleotidyltransferase family protein</fullName>
    </submittedName>
</protein>
<comment type="similarity">
    <text evidence="9">Belongs to the MntA antitoxin family.</text>
</comment>
<dbReference type="Pfam" id="PF01909">
    <property type="entry name" value="NTP_transf_2"/>
    <property type="match status" value="1"/>
</dbReference>
<comment type="cofactor">
    <cofactor evidence="1">
        <name>Mg(2+)</name>
        <dbReference type="ChEBI" id="CHEBI:18420"/>
    </cofactor>
</comment>
<evidence type="ECO:0000259" key="10">
    <source>
        <dbReference type="Pfam" id="PF01909"/>
    </source>
</evidence>
<evidence type="ECO:0000256" key="4">
    <source>
        <dbReference type="ARBA" id="ARBA00022695"/>
    </source>
</evidence>
<keyword evidence="7" id="KW-0067">ATP-binding</keyword>
<sequence length="105" mass="12226">MSHPVQNKARVFDLIQEYKSTIQQFGVARLGLFGSFVRGEQGDDSDVDFLVEFKEGMKKYRNLVKLAELLENVTHRKIDLLTWEGIAPFVQREIQKEIEYVSFTD</sequence>
<reference evidence="11 12" key="1">
    <citation type="submission" date="2022-06" db="EMBL/GenBank/DDBJ databases">
        <title>Runella sp. S5 genome sequencing.</title>
        <authorList>
            <person name="Park S."/>
        </authorList>
    </citation>
    <scope>NUCLEOTIDE SEQUENCE [LARGE SCALE GENOMIC DNA]</scope>
    <source>
        <strain evidence="11 12">S5</strain>
    </source>
</reference>
<dbReference type="InterPro" id="IPR002934">
    <property type="entry name" value="Polymerase_NTP_transf_dom"/>
</dbReference>
<keyword evidence="4" id="KW-0548">Nucleotidyltransferase</keyword>
<evidence type="ECO:0000256" key="7">
    <source>
        <dbReference type="ARBA" id="ARBA00022840"/>
    </source>
</evidence>
<evidence type="ECO:0000256" key="9">
    <source>
        <dbReference type="ARBA" id="ARBA00038276"/>
    </source>
</evidence>
<evidence type="ECO:0000256" key="2">
    <source>
        <dbReference type="ARBA" id="ARBA00022649"/>
    </source>
</evidence>
<accession>A0ABT1FTB4</accession>
<keyword evidence="3" id="KW-0808">Transferase</keyword>
<dbReference type="RefSeq" id="WP_253531016.1">
    <property type="nucleotide sequence ID" value="NZ_JAMZEL010000010.1"/>
</dbReference>
<dbReference type="Proteomes" id="UP001204772">
    <property type="component" value="Unassembled WGS sequence"/>
</dbReference>
<name>A0ABT1FTB4_9BACT</name>
<evidence type="ECO:0000256" key="6">
    <source>
        <dbReference type="ARBA" id="ARBA00022741"/>
    </source>
</evidence>
<keyword evidence="8" id="KW-0460">Magnesium</keyword>
<keyword evidence="12" id="KW-1185">Reference proteome</keyword>
<keyword evidence="6" id="KW-0547">Nucleotide-binding</keyword>
<comment type="caution">
    <text evidence="11">The sequence shown here is derived from an EMBL/GenBank/DDBJ whole genome shotgun (WGS) entry which is preliminary data.</text>
</comment>
<dbReference type="SUPFAM" id="SSF81301">
    <property type="entry name" value="Nucleotidyltransferase"/>
    <property type="match status" value="1"/>
</dbReference>